<dbReference type="EC" id="3.1.4.4" evidence="5"/>
<dbReference type="GO" id="GO:0006793">
    <property type="term" value="P:phosphorus metabolic process"/>
    <property type="evidence" value="ECO:0007669"/>
    <property type="project" value="UniProtKB-ARBA"/>
</dbReference>
<dbReference type="EMBL" id="NWVK02000305">
    <property type="protein sequence ID" value="TVS83537.1"/>
    <property type="molecule type" value="Genomic_DNA"/>
</dbReference>
<dbReference type="SMART" id="SM00155">
    <property type="entry name" value="PLDc"/>
    <property type="match status" value="1"/>
</dbReference>
<organism evidence="13">
    <name type="scientific">Wolbachia pipientis</name>
    <dbReference type="NCBI Taxonomy" id="955"/>
    <lineage>
        <taxon>Bacteria</taxon>
        <taxon>Pseudomonadati</taxon>
        <taxon>Pseudomonadota</taxon>
        <taxon>Alphaproteobacteria</taxon>
        <taxon>Rickettsiales</taxon>
        <taxon>Anaplasmataceae</taxon>
        <taxon>Wolbachieae</taxon>
        <taxon>Wolbachia</taxon>
    </lineage>
</organism>
<evidence type="ECO:0000256" key="3">
    <source>
        <dbReference type="ARBA" id="ARBA00004613"/>
    </source>
</evidence>
<keyword evidence="9" id="KW-0442">Lipid degradation</keyword>
<evidence type="ECO:0000256" key="11">
    <source>
        <dbReference type="ARBA" id="ARBA00029594"/>
    </source>
</evidence>
<dbReference type="InterPro" id="IPR051406">
    <property type="entry name" value="PLD_domain"/>
</dbReference>
<comment type="catalytic activity">
    <reaction evidence="1">
        <text>a 1,2-diacyl-sn-glycero-3-phosphocholine + H2O = a 1,2-diacyl-sn-glycero-3-phosphate + choline + H(+)</text>
        <dbReference type="Rhea" id="RHEA:14445"/>
        <dbReference type="ChEBI" id="CHEBI:15354"/>
        <dbReference type="ChEBI" id="CHEBI:15377"/>
        <dbReference type="ChEBI" id="CHEBI:15378"/>
        <dbReference type="ChEBI" id="CHEBI:57643"/>
        <dbReference type="ChEBI" id="CHEBI:58608"/>
        <dbReference type="EC" id="3.1.4.4"/>
    </reaction>
</comment>
<dbReference type="Proteomes" id="UP000217566">
    <property type="component" value="Unassembled WGS sequence"/>
</dbReference>
<evidence type="ECO:0000256" key="8">
    <source>
        <dbReference type="ARBA" id="ARBA00022801"/>
    </source>
</evidence>
<dbReference type="PANTHER" id="PTHR43856:SF1">
    <property type="entry name" value="MITOCHONDRIAL CARDIOLIPIN HYDROLASE"/>
    <property type="match status" value="1"/>
</dbReference>
<dbReference type="Pfam" id="PF13091">
    <property type="entry name" value="PLDc_2"/>
    <property type="match status" value="1"/>
</dbReference>
<comment type="subcellular location">
    <subcellularLocation>
        <location evidence="3">Secreted</location>
    </subcellularLocation>
</comment>
<sequence length="176" mass="20039">MRLFHFLFLLMCFSLYYYAGFIFSPCPKATVCFSPGEDCAIPIISVIDQSKKSILVQEYTFTLGTVAKSLINAKERGVDVKVILDKSQLYSKYSVINELFLGGVPIWIDDKPKIAHNKIMIVDNQKVITGSFNLSKTAKKGNAENLLIITDYPELIQQYVKNWETRMSQSYKYAPN</sequence>
<dbReference type="GO" id="GO:0016042">
    <property type="term" value="P:lipid catabolic process"/>
    <property type="evidence" value="ECO:0007669"/>
    <property type="project" value="UniProtKB-KW"/>
</dbReference>
<evidence type="ECO:0000256" key="4">
    <source>
        <dbReference type="ARBA" id="ARBA00008664"/>
    </source>
</evidence>
<evidence type="ECO:0000256" key="6">
    <source>
        <dbReference type="ARBA" id="ARBA00018392"/>
    </source>
</evidence>
<dbReference type="InterPro" id="IPR025202">
    <property type="entry name" value="PLD-like_dom"/>
</dbReference>
<proteinExistence type="inferred from homology"/>
<dbReference type="AlphaFoldDB" id="A0A6H2NT25"/>
<evidence type="ECO:0000256" key="10">
    <source>
        <dbReference type="ARBA" id="ARBA00023098"/>
    </source>
</evidence>
<comment type="similarity">
    <text evidence="4">Belongs to the phospholipase D family.</text>
</comment>
<dbReference type="GO" id="GO:0004630">
    <property type="term" value="F:phospholipase D activity"/>
    <property type="evidence" value="ECO:0007669"/>
    <property type="project" value="UniProtKB-EC"/>
</dbReference>
<evidence type="ECO:0000256" key="1">
    <source>
        <dbReference type="ARBA" id="ARBA00000798"/>
    </source>
</evidence>
<feature type="domain" description="PLD phosphodiesterase" evidence="12">
    <location>
        <begin position="111"/>
        <end position="138"/>
    </location>
</feature>
<dbReference type="PANTHER" id="PTHR43856">
    <property type="entry name" value="CARDIOLIPIN HYDROLASE"/>
    <property type="match status" value="1"/>
</dbReference>
<evidence type="ECO:0000259" key="12">
    <source>
        <dbReference type="PROSITE" id="PS50035"/>
    </source>
</evidence>
<dbReference type="PROSITE" id="PS50035">
    <property type="entry name" value="PLD"/>
    <property type="match status" value="1"/>
</dbReference>
<gene>
    <name evidence="13" type="ORF">COM43_005295</name>
</gene>
<dbReference type="SUPFAM" id="SSF56024">
    <property type="entry name" value="Phospholipase D/nuclease"/>
    <property type="match status" value="1"/>
</dbReference>
<dbReference type="GO" id="GO:0016891">
    <property type="term" value="F:RNA endonuclease activity producing 5'-phosphomonoesters, hydrolytic mechanism"/>
    <property type="evidence" value="ECO:0007669"/>
    <property type="project" value="TreeGrafter"/>
</dbReference>
<evidence type="ECO:0000256" key="5">
    <source>
        <dbReference type="ARBA" id="ARBA00012027"/>
    </source>
</evidence>
<keyword evidence="7" id="KW-0964">Secreted</keyword>
<name>A0A6H2NT25_WOLPI</name>
<keyword evidence="8" id="KW-0378">Hydrolase</keyword>
<dbReference type="OrthoDB" id="9762009at2"/>
<keyword evidence="10" id="KW-0443">Lipid metabolism</keyword>
<comment type="function">
    <text evidence="2">Could be a virulence factor.</text>
</comment>
<evidence type="ECO:0000256" key="9">
    <source>
        <dbReference type="ARBA" id="ARBA00022963"/>
    </source>
</evidence>
<evidence type="ECO:0000256" key="2">
    <source>
        <dbReference type="ARBA" id="ARBA00003145"/>
    </source>
</evidence>
<dbReference type="GO" id="GO:0005576">
    <property type="term" value="C:extracellular region"/>
    <property type="evidence" value="ECO:0007669"/>
    <property type="project" value="UniProtKB-SubCell"/>
</dbReference>
<evidence type="ECO:0000313" key="13">
    <source>
        <dbReference type="EMBL" id="TVS83537.1"/>
    </source>
</evidence>
<protein>
    <recommendedName>
        <fullName evidence="6">Phospholipase D</fullName>
        <ecNumber evidence="5">3.1.4.4</ecNumber>
    </recommendedName>
    <alternativeName>
        <fullName evidence="11">Choline phosphatase</fullName>
    </alternativeName>
</protein>
<dbReference type="CDD" id="cd09170">
    <property type="entry name" value="PLDc_Nuc"/>
    <property type="match status" value="1"/>
</dbReference>
<dbReference type="Gene3D" id="3.30.870.10">
    <property type="entry name" value="Endonuclease Chain A"/>
    <property type="match status" value="1"/>
</dbReference>
<comment type="caution">
    <text evidence="13">The sequence shown here is derived from an EMBL/GenBank/DDBJ whole genome shotgun (WGS) entry which is preliminary data.</text>
</comment>
<accession>A0A6H2NT25</accession>
<reference evidence="13" key="1">
    <citation type="submission" date="2019-07" db="EMBL/GenBank/DDBJ databases">
        <title>Genome assemblies of Wolbachia strains wAlbA and wAlbB in wild caught Aedes albopictus specimens.</title>
        <authorList>
            <person name="Kulkarni A."/>
            <person name="Yu W."/>
            <person name="Xue R.-D."/>
            <person name="Ma Y."/>
            <person name="Xu J."/>
        </authorList>
    </citation>
    <scope>NUCLEOTIDE SEQUENCE</scope>
    <source>
        <strain evidence="13">FL2016</strain>
    </source>
</reference>
<evidence type="ECO:0000256" key="7">
    <source>
        <dbReference type="ARBA" id="ARBA00022525"/>
    </source>
</evidence>
<dbReference type="InterPro" id="IPR001736">
    <property type="entry name" value="PLipase_D/transphosphatidylase"/>
</dbReference>